<accession>A0A482V8F1</accession>
<gene>
    <name evidence="5" type="ORF">BDFB_009423</name>
</gene>
<evidence type="ECO:0000313" key="5">
    <source>
        <dbReference type="EMBL" id="RZB39406.1"/>
    </source>
</evidence>
<dbReference type="GO" id="GO:0043565">
    <property type="term" value="F:sequence-specific DNA binding"/>
    <property type="evidence" value="ECO:0007669"/>
    <property type="project" value="TreeGrafter"/>
</dbReference>
<dbReference type="EMBL" id="QDEB01128496">
    <property type="protein sequence ID" value="RZB39406.1"/>
    <property type="molecule type" value="Genomic_DNA"/>
</dbReference>
<organism evidence="5 6">
    <name type="scientific">Asbolus verrucosus</name>
    <name type="common">Desert ironclad beetle</name>
    <dbReference type="NCBI Taxonomy" id="1661398"/>
    <lineage>
        <taxon>Eukaryota</taxon>
        <taxon>Metazoa</taxon>
        <taxon>Ecdysozoa</taxon>
        <taxon>Arthropoda</taxon>
        <taxon>Hexapoda</taxon>
        <taxon>Insecta</taxon>
        <taxon>Pterygota</taxon>
        <taxon>Neoptera</taxon>
        <taxon>Endopterygota</taxon>
        <taxon>Coleoptera</taxon>
        <taxon>Polyphaga</taxon>
        <taxon>Cucujiformia</taxon>
        <taxon>Tenebrionidae</taxon>
        <taxon>Pimeliinae</taxon>
        <taxon>Asbolus</taxon>
    </lineage>
</organism>
<feature type="compositionally biased region" description="Acidic residues" evidence="4">
    <location>
        <begin position="421"/>
        <end position="452"/>
    </location>
</feature>
<evidence type="ECO:0000313" key="6">
    <source>
        <dbReference type="Proteomes" id="UP000292052"/>
    </source>
</evidence>
<feature type="region of interest" description="Disordered" evidence="4">
    <location>
        <begin position="411"/>
        <end position="453"/>
    </location>
</feature>
<keyword evidence="6" id="KW-1185">Reference proteome</keyword>
<reference evidence="5 6" key="1">
    <citation type="submission" date="2017-03" db="EMBL/GenBank/DDBJ databases">
        <title>Genome of the blue death feigning beetle - Asbolus verrucosus.</title>
        <authorList>
            <person name="Rider S.D."/>
        </authorList>
    </citation>
    <scope>NUCLEOTIDE SEQUENCE [LARGE SCALE GENOMIC DNA]</scope>
    <source>
        <strain evidence="5">Butters</strain>
        <tissue evidence="5">Head and leg muscle</tissue>
    </source>
</reference>
<evidence type="ECO:0000256" key="4">
    <source>
        <dbReference type="SAM" id="MobiDB-lite"/>
    </source>
</evidence>
<feature type="coiled-coil region" evidence="3">
    <location>
        <begin position="824"/>
        <end position="871"/>
    </location>
</feature>
<evidence type="ECO:0000256" key="3">
    <source>
        <dbReference type="SAM" id="Coils"/>
    </source>
</evidence>
<keyword evidence="2" id="KW-0539">Nucleus</keyword>
<comment type="caution">
    <text evidence="5">The sequence shown here is derived from an EMBL/GenBank/DDBJ whole genome shotgun (WGS) entry which is preliminary data.</text>
</comment>
<dbReference type="STRING" id="1661398.A0A482V8F1"/>
<proteinExistence type="predicted"/>
<dbReference type="OrthoDB" id="342531at2759"/>
<feature type="non-terminal residue" evidence="5">
    <location>
        <position position="1"/>
    </location>
</feature>
<protein>
    <submittedName>
        <fullName evidence="5">DNA pol phi domain containing protein</fullName>
    </submittedName>
</protein>
<dbReference type="Pfam" id="PF04931">
    <property type="entry name" value="DNA_pol_phi"/>
    <property type="match status" value="1"/>
</dbReference>
<keyword evidence="3" id="KW-0175">Coiled coil</keyword>
<dbReference type="Proteomes" id="UP000292052">
    <property type="component" value="Unassembled WGS sequence"/>
</dbReference>
<name>A0A482V8F1_ASBVE</name>
<sequence length="896" mass="102923">TIPRVSALKHPIFDLSVEKISESDLVAEFFDALDRTLSKSNRNKYLVATRLLTGVLENVKDATILPHLLTKNYVQQTINTYKTAVGKLKDKEFQQSSQKLFEALLNNLKKEGVKSKIKIKVLKKLLFYPGTFIFEKVTKSKLIQNITATLDKEGVKKLGAIYLEVVLATKDRVIDETTSERWWNMDRIYASHLLVKLLSHPSVHEESDWKIEQLTFLMRLGLLNDQSENIGHELADSLKETFYSSLDLKLTKLDDLRLILSRIVHELDEIVTEDSLETVLRHPLSRENYETWRHTVELASKIESSTKKKNVVFHVLFLHLGLQIFNNSKLASDSLKELFSCYERVKKSKKTETEVSSDDPLWIEVVVDLFLNLLSHNSHLLRSVINCVFPHLCKYMNATAIHQILSVLDPKNESNPLSKSDDEDSGEEGESANEETSDDDDDESVGSEDEENVNDKLRMALQQALGNNAESDAESVNLDNLDDEEGERLDQALGRAFKQFKPNLGRKKKQSRDEQTLTHFRIRVLDLIEIYLNSGPSMLLTLEIMLPLLQILEFSIRDDHQKPLQDRVRACLKKLSSLKKFSDCDDVSQQVLVDLLQSLLEKGTRNAIIIQDMGEKIAECCIFVLNCSQIIEQTENATPKKKKKTNSVSRVVKEGLETFFNKRDCLIPYVLFKGVLQLNWEGILELVPILTGYVFTKTVRPFRRNQAMELMKLFYNNHRFINSHQEEVKQIEESTVNFLLDCVGFFREFCGNPSGRKVREKFICNLFELLSEIKTCILGSCFKSWDAVGDAVRDCRSQMTLSKDTKAAFNKLCKNLNISSLVQMKQTIIKLNNVDETIEQETEQQEKKKKKKNLKKDKLKLKKESKELRLQSLSEGLGKRKMNWDDADEEKKLKTS</sequence>
<evidence type="ECO:0000256" key="2">
    <source>
        <dbReference type="ARBA" id="ARBA00023242"/>
    </source>
</evidence>
<dbReference type="PANTHER" id="PTHR13213">
    <property type="entry name" value="MYB-BINDING PROTEIN 1A FAMILY MEMBER"/>
    <property type="match status" value="1"/>
</dbReference>
<dbReference type="InterPro" id="IPR007015">
    <property type="entry name" value="DNA_pol_V/MYBBP1A"/>
</dbReference>
<evidence type="ECO:0000256" key="1">
    <source>
        <dbReference type="ARBA" id="ARBA00004123"/>
    </source>
</evidence>
<dbReference type="PANTHER" id="PTHR13213:SF2">
    <property type="entry name" value="MYB-BINDING PROTEIN 1A"/>
    <property type="match status" value="1"/>
</dbReference>
<comment type="subcellular location">
    <subcellularLocation>
        <location evidence="1">Nucleus</location>
    </subcellularLocation>
</comment>
<dbReference type="AlphaFoldDB" id="A0A482V8F1"/>
<dbReference type="GO" id="GO:0003714">
    <property type="term" value="F:transcription corepressor activity"/>
    <property type="evidence" value="ECO:0007669"/>
    <property type="project" value="TreeGrafter"/>
</dbReference>
<dbReference type="GO" id="GO:0003723">
    <property type="term" value="F:RNA binding"/>
    <property type="evidence" value="ECO:0007669"/>
    <property type="project" value="TreeGrafter"/>
</dbReference>
<dbReference type="GO" id="GO:0005730">
    <property type="term" value="C:nucleolus"/>
    <property type="evidence" value="ECO:0007669"/>
    <property type="project" value="InterPro"/>
</dbReference>